<evidence type="ECO:0000256" key="1">
    <source>
        <dbReference type="ARBA" id="ARBA00005446"/>
    </source>
</evidence>
<dbReference type="GO" id="GO:0003677">
    <property type="term" value="F:DNA binding"/>
    <property type="evidence" value="ECO:0007669"/>
    <property type="project" value="UniProtKB-KW"/>
</dbReference>
<dbReference type="CDD" id="cd17932">
    <property type="entry name" value="DEXQc_UvrD"/>
    <property type="match status" value="1"/>
</dbReference>
<keyword evidence="4 10" id="KW-0347">Helicase</keyword>
<evidence type="ECO:0000256" key="8">
    <source>
        <dbReference type="ARBA" id="ARBA00034617"/>
    </source>
</evidence>
<reference evidence="14 16" key="2">
    <citation type="submission" date="2018-08" db="EMBL/GenBank/DDBJ databases">
        <title>Complete genome of the Arcobacter skirrowii type strain LMG 6621.</title>
        <authorList>
            <person name="Miller W.G."/>
            <person name="Yee E."/>
            <person name="Bono J.L."/>
        </authorList>
    </citation>
    <scope>NUCLEOTIDE SEQUENCE [LARGE SCALE GENOMIC DNA]</scope>
    <source>
        <strain evidence="14 16">CCUG 10374</strain>
    </source>
</reference>
<dbReference type="PANTHER" id="PTHR13710:SF105">
    <property type="entry name" value="ATP-DEPENDENT DNA HELICASE Q1"/>
    <property type="match status" value="1"/>
</dbReference>
<dbReference type="SUPFAM" id="SSF53098">
    <property type="entry name" value="Ribonuclease H-like"/>
    <property type="match status" value="1"/>
</dbReference>
<feature type="binding site" evidence="10">
    <location>
        <begin position="1050"/>
        <end position="1057"/>
    </location>
    <ligand>
        <name>ATP</name>
        <dbReference type="ChEBI" id="CHEBI:30616"/>
    </ligand>
</feature>
<dbReference type="CDD" id="cd17920">
    <property type="entry name" value="DEXHc_RecQ"/>
    <property type="match status" value="1"/>
</dbReference>
<keyword evidence="7" id="KW-0413">Isomerase</keyword>
<feature type="domain" description="Helicase ATP-binding" evidence="11">
    <location>
        <begin position="276"/>
        <end position="457"/>
    </location>
</feature>
<dbReference type="Pfam" id="PF00580">
    <property type="entry name" value="UvrD-helicase"/>
    <property type="match status" value="2"/>
</dbReference>
<dbReference type="InterPro" id="IPR027417">
    <property type="entry name" value="P-loop_NTPase"/>
</dbReference>
<keyword evidence="3 10" id="KW-0378">Hydrolase</keyword>
<evidence type="ECO:0000256" key="10">
    <source>
        <dbReference type="PROSITE-ProRule" id="PRU00560"/>
    </source>
</evidence>
<evidence type="ECO:0000256" key="2">
    <source>
        <dbReference type="ARBA" id="ARBA00022741"/>
    </source>
</evidence>
<dbReference type="PROSITE" id="PS51194">
    <property type="entry name" value="HELICASE_CTER"/>
    <property type="match status" value="1"/>
</dbReference>
<feature type="domain" description="UvrD-like helicase ATP-binding" evidence="13">
    <location>
        <begin position="1029"/>
        <end position="1526"/>
    </location>
</feature>
<evidence type="ECO:0000313" key="16">
    <source>
        <dbReference type="Proteomes" id="UP000262029"/>
    </source>
</evidence>
<dbReference type="Gene3D" id="3.40.50.300">
    <property type="entry name" value="P-loop containing nucleotide triphosphate hydrolases"/>
    <property type="match status" value="6"/>
</dbReference>
<dbReference type="PANTHER" id="PTHR13710">
    <property type="entry name" value="DNA HELICASE RECQ FAMILY MEMBER"/>
    <property type="match status" value="1"/>
</dbReference>
<dbReference type="InterPro" id="IPR004589">
    <property type="entry name" value="DNA_helicase_ATP-dep_RecQ"/>
</dbReference>
<dbReference type="SMART" id="SM00487">
    <property type="entry name" value="DEXDc"/>
    <property type="match status" value="1"/>
</dbReference>
<keyword evidence="17" id="KW-1185">Reference proteome</keyword>
<evidence type="ECO:0000313" key="17">
    <source>
        <dbReference type="Proteomes" id="UP000290580"/>
    </source>
</evidence>
<dbReference type="GO" id="GO:0009378">
    <property type="term" value="F:four-way junction helicase activity"/>
    <property type="evidence" value="ECO:0007669"/>
    <property type="project" value="TreeGrafter"/>
</dbReference>
<evidence type="ECO:0000259" key="12">
    <source>
        <dbReference type="PROSITE" id="PS51194"/>
    </source>
</evidence>
<sequence>MIFFDIEADINSKKIREMGLVFKDLELKTSSLKEVIDFLSATKSNFIAGHNFIDYDLQLLKNTTLNNLENFYNIIDTLPLSLLFFSEKTLHSLPKDYKSEDNFENNPVEDSKITTILFNKILERFHTLPNNTKNIFFSLLHDNLYFKGFFEYIQIDNSLDLIDSDRLFLLIREEHSKTIVDFEYLKELLTNNKFELAYIIALITPYIEIKSHPPKILFSYPNIVEIQKKLCYSSKNSINRLLDYSKEIFGISSFREFPRLNANLLDSQSVSQKQIIEASLNNESFLAILPTGGGKTFCFWLPAVIKSGAYKSLTVVISPLQALIEDHIKSFQQKVANYKAVAISGFMSPLERNEAVEKVINGEADILYIAPESLRSNTIFKILKNRLIERFVIDEAHCLSTWGNDFRQDYYYICEFIKDLLKEKPYQKNIPISCFTATAKPSVIKDIEDYFYTGLNIELSKYLAVPERKNLQYKSISTNSENKYNELLNLIKSHNGSTLVYIPTSTSKCDDTAKKLAIDTGKVVKSFHSKIDSQEKMKILKEYIDNEIDVIVATTAFGMGVDKPNITNVIHYEISDSLENYSQEAGRGARDEKLNATCPILFDENDLDKHFSTLTRTKLTASEINSIFMVIKKSKGEVLYKTSFELAKEAGWDVEDNKEDYRTKVKTVLLELEREGYINRGRNKTSFFADSIASKSMEKLHDKLEKSNYSEDDKQKLILVMQNILGRGKPEAVQVDELAYLLGYDKTTLIVAINRLKEFGLLGESKDLSLEIFKNSLQIFKNIKEIELLIFQHLDSLFSNRVLIRDLNELLFVNNKIDNNSTPLIKSIIKTWVDKSHFIFKRLNREQDLWHFEFLNKEGIYLKINKYHKISDDILKYFYKSIEFEKNKNEIFFSLQELKDVLNNQYKIEEIDKTLLYLHHLEVIKLLRGRFINYSPMEIKKEQKTQTKRKYTINEYKNRLDLYYQTKIESIHIMGEYAKRLKDDSYKAKQFLTDYFTLSYELFKDKYKLLKEKISKPITQKRYNKIFEQMQSNQKLIIQDTTTKAMMILAGPGSGKTKVLVHKIASLILTEDIKPEQFMMLTFSKTAKLEFKSRLYELMGMLSYEVEIQTFHSYALKLIARVVNGSEEILKESIKEATKSINEGKILLPHIAVLVLDEYQDINEESFEFIKAIYKSNDDMKVIAVGDDDQCIMEFNGSKVEFIDKFKEEFRDIEDDTSYKQYELLCNFRSKQNIVKYTNSFSTQISNRYKINQLYAHSKDKGLVNLFRFKTTNLELPLLNMIKLEDKNQTIAVLAKTNEDVINIYSLFQENNIEARYIIDRDKFKLKNIEEIVFFDEVLQTFLEDKFSFKELHFEKSLNILKQRFSNSNNLGLVFQIVDRFLNDFAEDYNIGSWIAYLEELKLEDFLKFKRNIIVSTIHKSKGLEFDKVYLIANGFKNIDLDKRVLYVGMTRAKSELNILKTEKTRDEVKDFVNYIYDDKEYINSSKRFTHIMSLSDIKLGYDFTKYSKVDNLFAQVELEIGKKNSEYCLTYNNKIIAVFSKKFNKLISEKFDNGYKLKSCLLEYMVLWYDKENKKRVKHPLCKIVLERSF</sequence>
<evidence type="ECO:0000259" key="13">
    <source>
        <dbReference type="PROSITE" id="PS51198"/>
    </source>
</evidence>
<evidence type="ECO:0000313" key="15">
    <source>
        <dbReference type="EMBL" id="RXI25898.1"/>
    </source>
</evidence>
<dbReference type="InterPro" id="IPR001650">
    <property type="entry name" value="Helicase_C-like"/>
</dbReference>
<dbReference type="GO" id="GO:0016787">
    <property type="term" value="F:hydrolase activity"/>
    <property type="evidence" value="ECO:0007669"/>
    <property type="project" value="UniProtKB-UniRule"/>
</dbReference>
<dbReference type="GeneID" id="61751032"/>
<dbReference type="Pfam" id="PF00271">
    <property type="entry name" value="Helicase_C"/>
    <property type="match status" value="1"/>
</dbReference>
<dbReference type="EMBL" id="CP032099">
    <property type="protein sequence ID" value="AXX85084.1"/>
    <property type="molecule type" value="Genomic_DNA"/>
</dbReference>
<keyword evidence="5 10" id="KW-0067">ATP-binding</keyword>
<dbReference type="InterPro" id="IPR014017">
    <property type="entry name" value="DNA_helicase_UvrD-like_C"/>
</dbReference>
<proteinExistence type="inferred from homology"/>
<dbReference type="Pfam" id="PF00270">
    <property type="entry name" value="DEAD"/>
    <property type="match status" value="1"/>
</dbReference>
<evidence type="ECO:0000256" key="3">
    <source>
        <dbReference type="ARBA" id="ARBA00022801"/>
    </source>
</evidence>
<evidence type="ECO:0000256" key="9">
    <source>
        <dbReference type="ARBA" id="ARBA00034808"/>
    </source>
</evidence>
<evidence type="ECO:0000256" key="4">
    <source>
        <dbReference type="ARBA" id="ARBA00022806"/>
    </source>
</evidence>
<feature type="domain" description="Helicase C-terminal" evidence="12">
    <location>
        <begin position="483"/>
        <end position="635"/>
    </location>
</feature>
<dbReference type="GO" id="GO:0043590">
    <property type="term" value="C:bacterial nucleoid"/>
    <property type="evidence" value="ECO:0007669"/>
    <property type="project" value="TreeGrafter"/>
</dbReference>
<dbReference type="GO" id="GO:0005737">
    <property type="term" value="C:cytoplasm"/>
    <property type="evidence" value="ECO:0007669"/>
    <property type="project" value="TreeGrafter"/>
</dbReference>
<comment type="similarity">
    <text evidence="1">Belongs to the helicase family. RecQ subfamily.</text>
</comment>
<keyword evidence="6" id="KW-0238">DNA-binding</keyword>
<dbReference type="PROSITE" id="PS51192">
    <property type="entry name" value="HELICASE_ATP_BIND_1"/>
    <property type="match status" value="1"/>
</dbReference>
<dbReference type="SUPFAM" id="SSF52540">
    <property type="entry name" value="P-loop containing nucleoside triphosphate hydrolases"/>
    <property type="match status" value="2"/>
</dbReference>
<dbReference type="InterPro" id="IPR014001">
    <property type="entry name" value="Helicase_ATP-bd"/>
</dbReference>
<dbReference type="InterPro" id="IPR012337">
    <property type="entry name" value="RNaseH-like_sf"/>
</dbReference>
<reference evidence="15 17" key="1">
    <citation type="submission" date="2017-09" db="EMBL/GenBank/DDBJ databases">
        <title>Genomics of the genus Arcobacter.</title>
        <authorList>
            <person name="Perez-Cataluna A."/>
            <person name="Figueras M.J."/>
            <person name="Salas-Masso N."/>
        </authorList>
    </citation>
    <scope>NUCLEOTIDE SEQUENCE [LARGE SCALE GENOMIC DNA]</scope>
    <source>
        <strain evidence="15 17">LMG 6621</strain>
    </source>
</reference>
<dbReference type="SMART" id="SM00490">
    <property type="entry name" value="HELICc"/>
    <property type="match status" value="1"/>
</dbReference>
<dbReference type="Proteomes" id="UP000262029">
    <property type="component" value="Chromosome"/>
</dbReference>
<evidence type="ECO:0000256" key="7">
    <source>
        <dbReference type="ARBA" id="ARBA00023235"/>
    </source>
</evidence>
<dbReference type="GO" id="GO:0043138">
    <property type="term" value="F:3'-5' DNA helicase activity"/>
    <property type="evidence" value="ECO:0007669"/>
    <property type="project" value="UniProtKB-EC"/>
</dbReference>
<evidence type="ECO:0000256" key="5">
    <source>
        <dbReference type="ARBA" id="ARBA00022840"/>
    </source>
</evidence>
<dbReference type="InterPro" id="IPR036397">
    <property type="entry name" value="RNaseH_sf"/>
</dbReference>
<dbReference type="EC" id="5.6.2.4" evidence="9"/>
<dbReference type="RefSeq" id="WP_066351661.1">
    <property type="nucleotide sequence ID" value="NZ_CP032099.1"/>
</dbReference>
<protein>
    <recommendedName>
        <fullName evidence="9">DNA 3'-5' helicase</fullName>
        <ecNumber evidence="9">5.6.2.4</ecNumber>
    </recommendedName>
</protein>
<keyword evidence="2 10" id="KW-0547">Nucleotide-binding</keyword>
<dbReference type="PROSITE" id="PS51198">
    <property type="entry name" value="UVRD_HELICASE_ATP_BIND"/>
    <property type="match status" value="1"/>
</dbReference>
<dbReference type="GO" id="GO:0030894">
    <property type="term" value="C:replisome"/>
    <property type="evidence" value="ECO:0007669"/>
    <property type="project" value="TreeGrafter"/>
</dbReference>
<dbReference type="GO" id="GO:0005524">
    <property type="term" value="F:ATP binding"/>
    <property type="evidence" value="ECO:0007669"/>
    <property type="project" value="UniProtKB-UniRule"/>
</dbReference>
<dbReference type="GO" id="GO:0006310">
    <property type="term" value="P:DNA recombination"/>
    <property type="evidence" value="ECO:0007669"/>
    <property type="project" value="InterPro"/>
</dbReference>
<dbReference type="GO" id="GO:0006281">
    <property type="term" value="P:DNA repair"/>
    <property type="evidence" value="ECO:0007669"/>
    <property type="project" value="TreeGrafter"/>
</dbReference>
<evidence type="ECO:0000259" key="11">
    <source>
        <dbReference type="PROSITE" id="PS51192"/>
    </source>
</evidence>
<accession>A0AAD0SLM4</accession>
<dbReference type="InterPro" id="IPR011545">
    <property type="entry name" value="DEAD/DEAH_box_helicase_dom"/>
</dbReference>
<comment type="catalytic activity">
    <reaction evidence="8">
        <text>Couples ATP hydrolysis with the unwinding of duplex DNA by translocating in the 3'-5' direction.</text>
        <dbReference type="EC" id="5.6.2.4"/>
    </reaction>
</comment>
<dbReference type="InterPro" id="IPR014016">
    <property type="entry name" value="UvrD-like_ATP-bd"/>
</dbReference>
<dbReference type="Gene3D" id="3.30.420.10">
    <property type="entry name" value="Ribonuclease H-like superfamily/Ribonuclease H"/>
    <property type="match status" value="1"/>
</dbReference>
<evidence type="ECO:0000313" key="14">
    <source>
        <dbReference type="EMBL" id="AXX85084.1"/>
    </source>
</evidence>
<dbReference type="Proteomes" id="UP000290580">
    <property type="component" value="Unassembled WGS sequence"/>
</dbReference>
<organism evidence="14 16">
    <name type="scientific">Aliarcobacter skirrowii CCUG 10374</name>
    <dbReference type="NCBI Taxonomy" id="1032239"/>
    <lineage>
        <taxon>Bacteria</taxon>
        <taxon>Pseudomonadati</taxon>
        <taxon>Campylobacterota</taxon>
        <taxon>Epsilonproteobacteria</taxon>
        <taxon>Campylobacterales</taxon>
        <taxon>Arcobacteraceae</taxon>
        <taxon>Aliarcobacter</taxon>
    </lineage>
</organism>
<dbReference type="Pfam" id="PF13361">
    <property type="entry name" value="UvrD_C"/>
    <property type="match status" value="1"/>
</dbReference>
<name>A0AAD0SLM4_9BACT</name>
<evidence type="ECO:0000256" key="6">
    <source>
        <dbReference type="ARBA" id="ARBA00023125"/>
    </source>
</evidence>
<dbReference type="NCBIfam" id="TIGR00614">
    <property type="entry name" value="recQ_fam"/>
    <property type="match status" value="1"/>
</dbReference>
<gene>
    <name evidence="14" type="ORF">ASKIR_1280</name>
    <name evidence="15" type="ORF">CP959_06255</name>
</gene>
<dbReference type="EMBL" id="NXIC01000003">
    <property type="protein sequence ID" value="RXI25898.1"/>
    <property type="molecule type" value="Genomic_DNA"/>
</dbReference>